<dbReference type="Proteomes" id="UP000325286">
    <property type="component" value="Chromosome"/>
</dbReference>
<evidence type="ECO:0000259" key="6">
    <source>
        <dbReference type="SMART" id="SM01086"/>
    </source>
</evidence>
<dbReference type="Gene3D" id="1.10.8.60">
    <property type="match status" value="1"/>
</dbReference>
<keyword evidence="1" id="KW-0547">Nucleotide-binding</keyword>
<dbReference type="GO" id="GO:0005737">
    <property type="term" value="C:cytoplasm"/>
    <property type="evidence" value="ECO:0007669"/>
    <property type="project" value="TreeGrafter"/>
</dbReference>
<evidence type="ECO:0000256" key="2">
    <source>
        <dbReference type="ARBA" id="ARBA00022840"/>
    </source>
</evidence>
<evidence type="ECO:0000313" key="8">
    <source>
        <dbReference type="Proteomes" id="UP000325286"/>
    </source>
</evidence>
<dbReference type="RefSeq" id="WP_068129882.1">
    <property type="nucleotide sequence ID" value="NZ_CP042914.1"/>
</dbReference>
<dbReference type="EMBL" id="CP042914">
    <property type="protein sequence ID" value="QEG43410.1"/>
    <property type="molecule type" value="Genomic_DNA"/>
</dbReference>
<proteinExistence type="predicted"/>
<feature type="domain" description="Clp ATPase C-terminal" evidence="6">
    <location>
        <begin position="671"/>
        <end position="760"/>
    </location>
</feature>
<protein>
    <submittedName>
        <fullName evidence="7">ATP-dependent Clp protease ATP-binding subunit ClpL</fullName>
    </submittedName>
</protein>
<dbReference type="SMART" id="SM00382">
    <property type="entry name" value="AAA"/>
    <property type="match status" value="2"/>
</dbReference>
<dbReference type="GO" id="GO:0016887">
    <property type="term" value="F:ATP hydrolysis activity"/>
    <property type="evidence" value="ECO:0007669"/>
    <property type="project" value="InterPro"/>
</dbReference>
<keyword evidence="7" id="KW-0645">Protease</keyword>
<evidence type="ECO:0000256" key="3">
    <source>
        <dbReference type="ARBA" id="ARBA00023186"/>
    </source>
</evidence>
<evidence type="ECO:0000259" key="5">
    <source>
        <dbReference type="SMART" id="SM00382"/>
    </source>
</evidence>
<accession>A0A5B9QZR2</accession>
<dbReference type="GO" id="GO:0008233">
    <property type="term" value="F:peptidase activity"/>
    <property type="evidence" value="ECO:0007669"/>
    <property type="project" value="UniProtKB-KW"/>
</dbReference>
<keyword evidence="7" id="KW-0378">Hydrolase</keyword>
<dbReference type="SUPFAM" id="SSF52540">
    <property type="entry name" value="P-loop containing nucleoside triphosphate hydrolases"/>
    <property type="match status" value="2"/>
</dbReference>
<feature type="region of interest" description="Disordered" evidence="4">
    <location>
        <begin position="845"/>
        <end position="866"/>
    </location>
</feature>
<reference evidence="7 8" key="1">
    <citation type="submission" date="2019-08" db="EMBL/GenBank/DDBJ databases">
        <title>Deep-cultivation of Planctomycetes and their phenomic and genomic characterization uncovers novel biology.</title>
        <authorList>
            <person name="Wiegand S."/>
            <person name="Jogler M."/>
            <person name="Boedeker C."/>
            <person name="Pinto D."/>
            <person name="Vollmers J."/>
            <person name="Rivas-Marin E."/>
            <person name="Kohn T."/>
            <person name="Peeters S.H."/>
            <person name="Heuer A."/>
            <person name="Rast P."/>
            <person name="Oberbeckmann S."/>
            <person name="Bunk B."/>
            <person name="Jeske O."/>
            <person name="Meyerdierks A."/>
            <person name="Storesund J.E."/>
            <person name="Kallscheuer N."/>
            <person name="Luecker S."/>
            <person name="Lage O.M."/>
            <person name="Pohl T."/>
            <person name="Merkel B.J."/>
            <person name="Hornburger P."/>
            <person name="Mueller R.-W."/>
            <person name="Bruemmer F."/>
            <person name="Labrenz M."/>
            <person name="Spormann A.M."/>
            <person name="Op den Camp H."/>
            <person name="Overmann J."/>
            <person name="Amann R."/>
            <person name="Jetten M.S.M."/>
            <person name="Mascher T."/>
            <person name="Medema M.H."/>
            <person name="Devos D.P."/>
            <person name="Kaster A.-K."/>
            <person name="Ovreas L."/>
            <person name="Rohde M."/>
            <person name="Galperin M.Y."/>
            <person name="Jogler C."/>
        </authorList>
    </citation>
    <scope>NUCLEOTIDE SEQUENCE [LARGE SCALE GENOMIC DNA]</scope>
    <source>
        <strain evidence="7 8">UC8</strain>
    </source>
</reference>
<dbReference type="Pfam" id="PF07724">
    <property type="entry name" value="AAA_2"/>
    <property type="match status" value="1"/>
</dbReference>
<dbReference type="Pfam" id="PF00004">
    <property type="entry name" value="AAA"/>
    <property type="match status" value="1"/>
</dbReference>
<dbReference type="KEGG" id="rul:UC8_54590"/>
<keyword evidence="2 7" id="KW-0067">ATP-binding</keyword>
<dbReference type="GO" id="GO:0034605">
    <property type="term" value="P:cellular response to heat"/>
    <property type="evidence" value="ECO:0007669"/>
    <property type="project" value="TreeGrafter"/>
</dbReference>
<dbReference type="PRINTS" id="PR00300">
    <property type="entry name" value="CLPPROTEASEA"/>
</dbReference>
<dbReference type="Gene3D" id="3.40.50.300">
    <property type="entry name" value="P-loop containing nucleotide triphosphate hydrolases"/>
    <property type="match status" value="2"/>
</dbReference>
<dbReference type="InterPro" id="IPR027417">
    <property type="entry name" value="P-loop_NTPase"/>
</dbReference>
<dbReference type="SMART" id="SM01086">
    <property type="entry name" value="ClpB_D2-small"/>
    <property type="match status" value="1"/>
</dbReference>
<dbReference type="InterPro" id="IPR019489">
    <property type="entry name" value="Clp_ATPase_C"/>
</dbReference>
<dbReference type="InterPro" id="IPR003959">
    <property type="entry name" value="ATPase_AAA_core"/>
</dbReference>
<keyword evidence="8" id="KW-1185">Reference proteome</keyword>
<organism evidence="7 8">
    <name type="scientific">Roseimaritima ulvae</name>
    <dbReference type="NCBI Taxonomy" id="980254"/>
    <lineage>
        <taxon>Bacteria</taxon>
        <taxon>Pseudomonadati</taxon>
        <taxon>Planctomycetota</taxon>
        <taxon>Planctomycetia</taxon>
        <taxon>Pirellulales</taxon>
        <taxon>Pirellulaceae</taxon>
        <taxon>Roseimaritima</taxon>
    </lineage>
</organism>
<evidence type="ECO:0000313" key="7">
    <source>
        <dbReference type="EMBL" id="QEG43410.1"/>
    </source>
</evidence>
<dbReference type="PANTHER" id="PTHR11638">
    <property type="entry name" value="ATP-DEPENDENT CLP PROTEASE"/>
    <property type="match status" value="1"/>
</dbReference>
<feature type="domain" description="AAA+ ATPase" evidence="5">
    <location>
        <begin position="507"/>
        <end position="738"/>
    </location>
</feature>
<sequence>MLLNIPIYIATHKDSAGVTIYSARPLFHSQPRSEGAELHRVLGKLSDRLRRDTAERARSDRHDTLLDWHDSADYQGRIAKLHLDLGHRSCRLKLLLVEVQRYGQRFGFSPSLSKLWFDLQAHEPITQRATEVFQQHLREVLKESPDFDPQVHSLSQSAWIDAVSVAIPLGRAQAATDANALMAALSGNAATDGAEELQTVGRCLSWLDVDDLAQPIDLDTEVQLLLDRMKVDDRQPVALVGPAGSGKTAIIEGAVRQRKRLSKGAPSLRGQVWQISPARLISGMSYLGQWESRVLAILKHCSRKDHVLYIDDFLGLFQAGRTRDSSMAVADLLRAQLDRLPVRIVTEMTAEAWAVLREKDRVLADRFFVIRTEAMDTARSLRVLLGVQRQLESKHRCEFELDVLSETLGLYERFVRDAVLPGKAAAALTRLAARHTRGKPITREAAVDEFRARSGLSRSIIDLRKRLTREDIATAVSEHILGQHAAVEALADRILLTAARMNDVTRPIGTFLLLGPTGVGKTQTAKWLANYLFGEDGLIRLDMNELSSPGSVARLVGTFDNPDGLLTAAVRRKPHAVLLLDEIEKAHPAVLDVLLQVLGEARLTDARGRVADFSGTLILMTSNLGARESLSQAGFASQQQTRSAIHHRAARSFFRPEFFNRIDGLLDYGALDPGTIRDILHKQLQEVLTRDGLARRRLVVDVDPRTIDRVAAEGFNPRLGARAVRRRLERDLVNPTSRALAEMRFEQTALVRIVDGDAGLQTNVYPLEDAQPSAESDAEWTPQQVLGQATDYLAAATDAISHAPVQLEAGGSAISTEMLESLAIREAEVEAREAVEQLRQAMPDDRLDRPPALDTHAGGLGFRYEPPDRSTMRQLQAIDDIQDYFREAVQQVPQTELDAAAKRVRQLVARLQNLMDARGSVSRLRLVAASYGDSVQFLPVKNPGDTELRLLRAVFGDENWDLDRRTFSDFLQAVCETYLQQHEQLQPDAIRPQDSPYHGWEMLLESPLIEALVQPLVGSYLLIGSDGRMTLAVVSSETIPAEPPAVRFILHSEGPLIDLRGGTVIKERLSQHALLRLLSGAVPALPQQPPS</sequence>
<dbReference type="AlphaFoldDB" id="A0A5B9QZR2"/>
<dbReference type="PANTHER" id="PTHR11638:SF18">
    <property type="entry name" value="HEAT SHOCK PROTEIN 104"/>
    <property type="match status" value="1"/>
</dbReference>
<dbReference type="InterPro" id="IPR003593">
    <property type="entry name" value="AAA+_ATPase"/>
</dbReference>
<gene>
    <name evidence="7" type="primary">clpL</name>
    <name evidence="7" type="ORF">UC8_54590</name>
</gene>
<dbReference type="GO" id="GO:0005524">
    <property type="term" value="F:ATP binding"/>
    <property type="evidence" value="ECO:0007669"/>
    <property type="project" value="UniProtKB-KW"/>
</dbReference>
<dbReference type="GO" id="GO:0006508">
    <property type="term" value="P:proteolysis"/>
    <property type="evidence" value="ECO:0007669"/>
    <property type="project" value="UniProtKB-KW"/>
</dbReference>
<dbReference type="OrthoDB" id="1488635at2"/>
<evidence type="ECO:0000256" key="4">
    <source>
        <dbReference type="SAM" id="MobiDB-lite"/>
    </source>
</evidence>
<dbReference type="InterPro" id="IPR050130">
    <property type="entry name" value="ClpA_ClpB"/>
</dbReference>
<dbReference type="Pfam" id="PF10431">
    <property type="entry name" value="ClpB_D2-small"/>
    <property type="match status" value="1"/>
</dbReference>
<dbReference type="CDD" id="cd19499">
    <property type="entry name" value="RecA-like_ClpB_Hsp104-like"/>
    <property type="match status" value="1"/>
</dbReference>
<keyword evidence="3" id="KW-0143">Chaperone</keyword>
<feature type="domain" description="AAA+ ATPase" evidence="5">
    <location>
        <begin position="233"/>
        <end position="500"/>
    </location>
</feature>
<name>A0A5B9QZR2_9BACT</name>
<dbReference type="InterPro" id="IPR001270">
    <property type="entry name" value="ClpA/B"/>
</dbReference>
<evidence type="ECO:0000256" key="1">
    <source>
        <dbReference type="ARBA" id="ARBA00022741"/>
    </source>
</evidence>